<dbReference type="EMBL" id="SKBQ01000028">
    <property type="protein sequence ID" value="TPX14508.1"/>
    <property type="molecule type" value="Genomic_DNA"/>
</dbReference>
<feature type="compositionally biased region" description="Polar residues" evidence="3">
    <location>
        <begin position="1258"/>
        <end position="1270"/>
    </location>
</feature>
<feature type="compositionally biased region" description="Polar residues" evidence="3">
    <location>
        <begin position="2413"/>
        <end position="2425"/>
    </location>
</feature>
<dbReference type="Proteomes" id="UP000319257">
    <property type="component" value="Unassembled WGS sequence"/>
</dbReference>
<feature type="coiled-coil region" evidence="2">
    <location>
        <begin position="1867"/>
        <end position="1936"/>
    </location>
</feature>
<feature type="compositionally biased region" description="Acidic residues" evidence="3">
    <location>
        <begin position="1643"/>
        <end position="1653"/>
    </location>
</feature>
<dbReference type="GO" id="GO:0005856">
    <property type="term" value="C:cytoskeleton"/>
    <property type="evidence" value="ECO:0007669"/>
    <property type="project" value="TreeGrafter"/>
</dbReference>
<feature type="compositionally biased region" description="Polar residues" evidence="3">
    <location>
        <begin position="1242"/>
        <end position="1251"/>
    </location>
</feature>
<proteinExistence type="predicted"/>
<feature type="chain" id="PRO_5021281882" description="Myosin class II heavy chain" evidence="4">
    <location>
        <begin position="21"/>
        <end position="2549"/>
    </location>
</feature>
<feature type="region of interest" description="Disordered" evidence="3">
    <location>
        <begin position="636"/>
        <end position="658"/>
    </location>
</feature>
<sequence length="2549" mass="281326">MLHHGLTACVALLMATGAAASQPMDIVDDVRRDFKMGVYPRATNNLQAFSGALGGVAASAITQSSNKERPFEVDGDTFPDFATAANRACDNQHNKCAEVANSKQGGGLKVSDCDQQTNKCKAAANSSTQQAFQAVMIMFLGIAFRLGSRADWGWLWMEFWEFALVQRWGFQGPQGSTLSDESKALRADIDDALGSSKTSPLPSSTPPRPCASPQDGTRDWQSRTSQSPRSPALSTTSTADGEASPVLPSLPAPKLPDRIKQLLKTPPRDPEAEDSRYVTASWGSPYPQSDKAFRRSSLSSGASEDSPIHHLDIHTPFLRPAPFIDESGEHPASHISAAVLVKRAKRPTRGLTEDWIRQHTAGDLDSEAQHWLSDGAGESEPSSLSGSFCGDDAFSQEDKALKTPRASQTVFGDIHRPARRYLRKASSSETLRQSDIFRLPSHQPAKMSNSDAENVAPAAGDEHSHGNTIGRPSTPKKPTQPLQNGTPRGASKVDFDLPRTPSRSPKKKEPAMTPRLKKKVPWKGKNILILLPLDNQRGQPGNAPKPLTQDDVQGMFRSWEELGYDTRGFDLGEYDIQTESSGPSQSRGPFPSFEDMDRERARRKYQVTLPDLNAWKRFIEEQTEAKLRALGVSFGDEEPPLPSVSPGASSISRQPSVTQYPPLPFSPPIPTSSASSVHGAQQFPFPLPLGASSGTQSPGIPSIASPASFNGKYNPRQSISIPAGAFQLHQQQPSPHGISPQAVLLHQGLARGGSPSLANLSAMMSPSSPFSPDGFQPPMHQRHQSLQYPLLPHQHFQPPPRASPRLQDVHEDEEEAQSKSPSKTPEAKTFIRHNASASLQKEIDEAEYHLEEQFRSQLEHDTDYNPHDEKEAGENAAERENHAREPSVQFAPPLQRFRDDAENGPVLHHPRPHSRGHSLANNYYTEPEEHRDSTDECSLGKQKAGQSSESLVKSDDAFEIETNPSNLGTPLHNVDFGNVLDQHQRSFSTASNPWSDAVSMSSKQNGRKLSHGSKASLSKLNVEAPEFKFNPASSTSFKPGQFVFGSNSFQPAAFQAEPSSNPPLSANSSQFSFPTATSKINVNAPVFSPGQSEFSFSASGPKFRPDAPAFTPHSFSNSVSSALQSGAESPSNQGSSIFGNIDLSVSEIVKPAKRSKAIPIVRPPSSRKSPPAEEKAEQFDQEGRLTDETRTKRARASVEPDNDIPLFAEQPTAASLEAELLDAEDPTAQDEEHEDATGEDATMSSTMVSETTDAKAVTSPSETSPNQSSMTWAPFEFKSQLDIANFDSARPMGDDVFRKHKKSLSATAKPFVPGSSIFGSAEVDDAADETQDETGEDDKVFDEFVQDPEIAESIEVEPEAMSIPAAPAKGLGTSRFASPPPAGKGLSGSRYAEPAEPVEPPKPRGLAASRYAALSPSPEREPSPEVQVERSVSPEVEDTADVRQPELGEEGEVTFEEIDDIMRHLNETDPTKGVNKTIEQPQWHQPSPTRHIDIAAVTNASPHHLAPQPNLFRSDAPSPSPRQYRHLPGEPQQPIVSAELEDPFVDPPQSARSFDAPVTQLNGSESVPASDWEGTFTDDEQLKLESRVNFFDGHVNEVVGNLLAARLDPLEKSLSLVLNAVGNMSRRPLSSRRDARSVSAEVQESDADDEDDEVPARRSMSPRRDKRMEQMRNVVLEALASQQQQQQQRNVAPTTQESAPGETVESLLKTMNEMRDQFSQSLHLDFRGEDLRNIVEEAVERRMPPTPQPVVVPGQDELAEKYNELMTKFADQEHQLHLAQEKVEAETRSRRAAEDETAEMCRKLELAETKIEVEIMNRSAFDQRVADLEDRLKQQESRTEEEVNGRRVAEDRLAENQRLLRISSEEETRLREILEEKDQKLKTIEENRGKSSMRLTLLEQAQTNNQKTQSDLQNRLNVAEVDLRDTRQEARHWKSEAERAIDLSQRQGDDIVQVTGENKHLKKVIDTLGTQLEENERLRDSWRQKFVALQEDMSRAAREVAEESARRIKKEQALVARQEVLDAKLQAEAKTRERLEEELERLEGGERQGMRAVNECKRLEALIGELRTENHKLQQSSLRYQAEFEQARESGAREVQRTRDAMQSEIEDANHQVNVVRDDYEDQLARLRSQLDQVKLDADTAKARHEMLLEDAESSKKNDLEELARRHQNEMEDIQARYDRQVNNLTEDAQRSEQNLLERLSISTSKTEHLQDRVAHLEEKLEIAKEAALAAAKAAKSPVSELPLQPAPVVQSKPAVSRAMELPEKISPQALRESIMVLQEQLQAREQRIEELEHENSLLDADAPTKIAKRDDEIVWLRELLAVRHSDLQDIIAALGRDDYDRNAVKDAAIRLNANLQMEEQERERAMNGGSAINLPNIAATIRDAATPRVAQAVGPLAAAWGNWRKSRDPNGTMGSISSVLNSPASGHHHQSTPSKSSASGQQGLWGLLTPPTSGVRQTPPSGQVHQPTAFGATGRRHSSQPLASQSTGPRGSSMTPRREEKMPVMRSTPPRKQSRAPQPMTPPMMGTSGYDSDAHTGDFDDAGFFEDD</sequence>
<evidence type="ECO:0000313" key="6">
    <source>
        <dbReference type="Proteomes" id="UP000319257"/>
    </source>
</evidence>
<feature type="region of interest" description="Disordered" evidence="3">
    <location>
        <begin position="2403"/>
        <end position="2549"/>
    </location>
</feature>
<feature type="region of interest" description="Disordered" evidence="3">
    <location>
        <begin position="987"/>
        <end position="1014"/>
    </location>
</feature>
<feature type="compositionally biased region" description="Low complexity" evidence="3">
    <location>
        <begin position="761"/>
        <end position="778"/>
    </location>
</feature>
<evidence type="ECO:0000256" key="4">
    <source>
        <dbReference type="SAM" id="SignalP"/>
    </source>
</evidence>
<feature type="compositionally biased region" description="Low complexity" evidence="3">
    <location>
        <begin position="786"/>
        <end position="796"/>
    </location>
</feature>
<feature type="region of interest" description="Disordered" evidence="3">
    <location>
        <begin position="1116"/>
        <end position="1138"/>
    </location>
</feature>
<feature type="compositionally biased region" description="Polar residues" evidence="3">
    <location>
        <begin position="2451"/>
        <end position="2467"/>
    </location>
</feature>
<feature type="region of interest" description="Disordered" evidence="3">
    <location>
        <begin position="1156"/>
        <end position="1270"/>
    </location>
</feature>
<reference evidence="5 6" key="1">
    <citation type="submission" date="2019-06" db="EMBL/GenBank/DDBJ databases">
        <title>Draft genome sequence of the filamentous fungus Phialemoniopsis curvata isolated from diesel fuel.</title>
        <authorList>
            <person name="Varaljay V.A."/>
            <person name="Lyon W.J."/>
            <person name="Crouch A.L."/>
            <person name="Drake C.E."/>
            <person name="Hollomon J.M."/>
            <person name="Nadeau L.J."/>
            <person name="Nunn H.S."/>
            <person name="Stevenson B.S."/>
            <person name="Bojanowski C.L."/>
            <person name="Crookes-Goodson W.J."/>
        </authorList>
    </citation>
    <scope>NUCLEOTIDE SEQUENCE [LARGE SCALE GENOMIC DNA]</scope>
    <source>
        <strain evidence="5 6">D216</strain>
    </source>
</reference>
<feature type="region of interest" description="Disordered" evidence="3">
    <location>
        <begin position="192"/>
        <end position="307"/>
    </location>
</feature>
<gene>
    <name evidence="5" type="ORF">E0L32_005472</name>
</gene>
<feature type="region of interest" description="Disordered" evidence="3">
    <location>
        <begin position="1467"/>
        <end position="1487"/>
    </location>
</feature>
<dbReference type="PANTHER" id="PTHR32083">
    <property type="entry name" value="CILIA AND FLAGELLA-ASSOCIATED PROTEIN 58-RELATED"/>
    <property type="match status" value="1"/>
</dbReference>
<feature type="region of interest" description="Disordered" evidence="3">
    <location>
        <begin position="1625"/>
        <end position="1667"/>
    </location>
</feature>
<evidence type="ECO:0000256" key="3">
    <source>
        <dbReference type="SAM" id="MobiDB-lite"/>
    </source>
</evidence>
<dbReference type="STRING" id="1093900.A0A507BCE3"/>
<comment type="caution">
    <text evidence="5">The sequence shown here is derived from an EMBL/GenBank/DDBJ whole genome shotgun (WGS) entry which is preliminary data.</text>
</comment>
<keyword evidence="4" id="KW-0732">Signal</keyword>
<feature type="coiled-coil region" evidence="2">
    <location>
        <begin position="2275"/>
        <end position="2302"/>
    </location>
</feature>
<feature type="compositionally biased region" description="Basic and acidic residues" evidence="3">
    <location>
        <begin position="255"/>
        <end position="276"/>
    </location>
</feature>
<feature type="compositionally biased region" description="Polar residues" evidence="3">
    <location>
        <begin position="1477"/>
        <end position="1487"/>
    </location>
</feature>
<name>A0A507BCE3_9PEZI</name>
<feature type="compositionally biased region" description="Polar residues" evidence="3">
    <location>
        <begin position="466"/>
        <end position="486"/>
    </location>
</feature>
<feature type="compositionally biased region" description="Acidic residues" evidence="3">
    <location>
        <begin position="2540"/>
        <end position="2549"/>
    </location>
</feature>
<feature type="region of interest" description="Disordered" evidence="3">
    <location>
        <begin position="574"/>
        <end position="594"/>
    </location>
</feature>
<evidence type="ECO:0000256" key="2">
    <source>
        <dbReference type="SAM" id="Coils"/>
    </source>
</evidence>
<organism evidence="5 6">
    <name type="scientific">Thyridium curvatum</name>
    <dbReference type="NCBI Taxonomy" id="1093900"/>
    <lineage>
        <taxon>Eukaryota</taxon>
        <taxon>Fungi</taxon>
        <taxon>Dikarya</taxon>
        <taxon>Ascomycota</taxon>
        <taxon>Pezizomycotina</taxon>
        <taxon>Sordariomycetes</taxon>
        <taxon>Sordariomycetidae</taxon>
        <taxon>Thyridiales</taxon>
        <taxon>Thyridiaceae</taxon>
        <taxon>Thyridium</taxon>
    </lineage>
</organism>
<feature type="region of interest" description="Disordered" evidence="3">
    <location>
        <begin position="1499"/>
        <end position="1530"/>
    </location>
</feature>
<feature type="region of interest" description="Disordered" evidence="3">
    <location>
        <begin position="1311"/>
        <end position="1453"/>
    </location>
</feature>
<dbReference type="GeneID" id="41972919"/>
<feature type="compositionally biased region" description="Polar residues" evidence="3">
    <location>
        <begin position="1689"/>
        <end position="1698"/>
    </location>
</feature>
<feature type="compositionally biased region" description="Polar residues" evidence="3">
    <location>
        <begin position="2432"/>
        <end position="2443"/>
    </location>
</feature>
<feature type="region of interest" description="Disordered" evidence="3">
    <location>
        <begin position="421"/>
        <end position="515"/>
    </location>
</feature>
<feature type="compositionally biased region" description="Polar residues" evidence="3">
    <location>
        <begin position="646"/>
        <end position="658"/>
    </location>
</feature>
<accession>A0A507BCE3</accession>
<feature type="compositionally biased region" description="Acidic residues" evidence="3">
    <location>
        <begin position="1219"/>
        <end position="1238"/>
    </location>
</feature>
<feature type="compositionally biased region" description="Acidic residues" evidence="3">
    <location>
        <begin position="1343"/>
        <end position="1358"/>
    </location>
</feature>
<feature type="region of interest" description="Disordered" evidence="3">
    <location>
        <begin position="860"/>
        <end position="953"/>
    </location>
</feature>
<feature type="compositionally biased region" description="Basic and acidic residues" evidence="3">
    <location>
        <begin position="1170"/>
        <end position="1191"/>
    </location>
</feature>
<feature type="coiled-coil region" evidence="2">
    <location>
        <begin position="2018"/>
        <end position="2234"/>
    </location>
</feature>
<dbReference type="PANTHER" id="PTHR32083:SF0">
    <property type="entry name" value="CILIA AND FLAGELLA-ASSOCIATED PROTEIN 58"/>
    <property type="match status" value="1"/>
</dbReference>
<feature type="region of interest" description="Disordered" evidence="3">
    <location>
        <begin position="756"/>
        <end position="828"/>
    </location>
</feature>
<feature type="coiled-coil region" evidence="2">
    <location>
        <begin position="1755"/>
        <end position="1838"/>
    </location>
</feature>
<dbReference type="RefSeq" id="XP_030996219.1">
    <property type="nucleotide sequence ID" value="XM_031139997.1"/>
</dbReference>
<evidence type="ECO:0000313" key="5">
    <source>
        <dbReference type="EMBL" id="TPX14508.1"/>
    </source>
</evidence>
<evidence type="ECO:0000256" key="1">
    <source>
        <dbReference type="ARBA" id="ARBA00023054"/>
    </source>
</evidence>
<keyword evidence="1 2" id="KW-0175">Coiled coil</keyword>
<feature type="compositionally biased region" description="Polar residues" evidence="3">
    <location>
        <begin position="577"/>
        <end position="587"/>
    </location>
</feature>
<keyword evidence="6" id="KW-1185">Reference proteome</keyword>
<feature type="compositionally biased region" description="Polar residues" evidence="3">
    <location>
        <begin position="2480"/>
        <end position="2496"/>
    </location>
</feature>
<feature type="compositionally biased region" description="Acidic residues" evidence="3">
    <location>
        <begin position="1322"/>
        <end position="1336"/>
    </location>
</feature>
<feature type="signal peptide" evidence="4">
    <location>
        <begin position="1"/>
        <end position="20"/>
    </location>
</feature>
<feature type="compositionally biased region" description="Polar residues" evidence="3">
    <location>
        <begin position="222"/>
        <end position="239"/>
    </location>
</feature>
<dbReference type="InParanoid" id="A0A507BCE3"/>
<feature type="region of interest" description="Disordered" evidence="3">
    <location>
        <begin position="1680"/>
        <end position="1703"/>
    </location>
</feature>
<dbReference type="OrthoDB" id="1293114at2759"/>
<evidence type="ECO:0008006" key="7">
    <source>
        <dbReference type="Google" id="ProtNLM"/>
    </source>
</evidence>
<protein>
    <recommendedName>
        <fullName evidence="7">Myosin class II heavy chain</fullName>
    </recommendedName>
</protein>
<feature type="region of interest" description="Disordered" evidence="3">
    <location>
        <begin position="1554"/>
        <end position="1573"/>
    </location>
</feature>
<feature type="compositionally biased region" description="Basic and acidic residues" evidence="3">
    <location>
        <begin position="860"/>
        <end position="885"/>
    </location>
</feature>
<feature type="compositionally biased region" description="Polar residues" evidence="3">
    <location>
        <begin position="987"/>
        <end position="1004"/>
    </location>
</feature>